<dbReference type="RefSeq" id="WP_115222915.1">
    <property type="nucleotide sequence ID" value="NZ_UGOA01000003.1"/>
</dbReference>
<evidence type="ECO:0000313" key="2">
    <source>
        <dbReference type="Proteomes" id="UP000254677"/>
    </source>
</evidence>
<dbReference type="EMBL" id="UGOA01000003">
    <property type="protein sequence ID" value="STX84899.1"/>
    <property type="molecule type" value="Genomic_DNA"/>
</dbReference>
<gene>
    <name evidence="1" type="ORF">NCTC13292_03251</name>
</gene>
<accession>A0A378KK33</accession>
<sequence>MVNKKTIEADKKFWQMNNELINVGATYLSLLLFNENNEIIYSKSSDIDWADEFTTTGLYKHCHLLSEANNQMNLHKNSFTVVWDLYSPQTEEAKALDDIRKYKDITHGIGFCVKNSDDTRIILNIAGKHTDVNFASNVLKKRANIYKELYSFILSTPPHLLSEFLLK</sequence>
<proteinExistence type="predicted"/>
<organism evidence="1 2">
    <name type="scientific">Legionella donaldsonii</name>
    <dbReference type="NCBI Taxonomy" id="45060"/>
    <lineage>
        <taxon>Bacteria</taxon>
        <taxon>Pseudomonadati</taxon>
        <taxon>Pseudomonadota</taxon>
        <taxon>Gammaproteobacteria</taxon>
        <taxon>Legionellales</taxon>
        <taxon>Legionellaceae</taxon>
        <taxon>Legionella</taxon>
    </lineage>
</organism>
<dbReference type="OrthoDB" id="9842791at2"/>
<evidence type="ECO:0000313" key="1">
    <source>
        <dbReference type="EMBL" id="STX84899.1"/>
    </source>
</evidence>
<protein>
    <submittedName>
        <fullName evidence="1">Uncharacterized protein</fullName>
    </submittedName>
</protein>
<reference evidence="1 2" key="1">
    <citation type="submission" date="2018-06" db="EMBL/GenBank/DDBJ databases">
        <authorList>
            <consortium name="Pathogen Informatics"/>
            <person name="Doyle S."/>
        </authorList>
    </citation>
    <scope>NUCLEOTIDE SEQUENCE [LARGE SCALE GENOMIC DNA]</scope>
    <source>
        <strain evidence="1 2">NCTC13292</strain>
    </source>
</reference>
<name>A0A378KK33_9GAMM</name>
<dbReference type="AlphaFoldDB" id="A0A378KK33"/>
<dbReference type="Proteomes" id="UP000254677">
    <property type="component" value="Unassembled WGS sequence"/>
</dbReference>
<keyword evidence="2" id="KW-1185">Reference proteome</keyword>